<evidence type="ECO:0000313" key="3">
    <source>
        <dbReference type="EMBL" id="KAK4101591.1"/>
    </source>
</evidence>
<dbReference type="SUPFAM" id="SSF160443">
    <property type="entry name" value="SMR domain-like"/>
    <property type="match status" value="1"/>
</dbReference>
<dbReference type="InterPro" id="IPR036063">
    <property type="entry name" value="Smr_dom_sf"/>
</dbReference>
<feature type="compositionally biased region" description="Polar residues" evidence="1">
    <location>
        <begin position="95"/>
        <end position="119"/>
    </location>
</feature>
<dbReference type="GO" id="GO:0004519">
    <property type="term" value="F:endonuclease activity"/>
    <property type="evidence" value="ECO:0007669"/>
    <property type="project" value="TreeGrafter"/>
</dbReference>
<reference evidence="3" key="2">
    <citation type="submission" date="2023-05" db="EMBL/GenBank/DDBJ databases">
        <authorList>
            <consortium name="Lawrence Berkeley National Laboratory"/>
            <person name="Steindorff A."/>
            <person name="Hensen N."/>
            <person name="Bonometti L."/>
            <person name="Westerberg I."/>
            <person name="Brannstrom I.O."/>
            <person name="Guillou S."/>
            <person name="Cros-Aarteil S."/>
            <person name="Calhoun S."/>
            <person name="Haridas S."/>
            <person name="Kuo A."/>
            <person name="Mondo S."/>
            <person name="Pangilinan J."/>
            <person name="Riley R."/>
            <person name="Labutti K."/>
            <person name="Andreopoulos B."/>
            <person name="Lipzen A."/>
            <person name="Chen C."/>
            <person name="Yanf M."/>
            <person name="Daum C."/>
            <person name="Ng V."/>
            <person name="Clum A."/>
            <person name="Ohm R."/>
            <person name="Martin F."/>
            <person name="Silar P."/>
            <person name="Natvig D."/>
            <person name="Lalanne C."/>
            <person name="Gautier V."/>
            <person name="Ament-Velasquez S.L."/>
            <person name="Kruys A."/>
            <person name="Hutchinson M.I."/>
            <person name="Powell A.J."/>
            <person name="Barry K."/>
            <person name="Miller A.N."/>
            <person name="Grigoriev I.V."/>
            <person name="Debuchy R."/>
            <person name="Gladieux P."/>
            <person name="Thoren M.H."/>
            <person name="Johannesson H."/>
        </authorList>
    </citation>
    <scope>NUCLEOTIDE SEQUENCE</scope>
    <source>
        <strain evidence="3">CBS 757.83</strain>
    </source>
</reference>
<dbReference type="InterPro" id="IPR052772">
    <property type="entry name" value="Endo/PolyKinase_Domain-Protein"/>
</dbReference>
<name>A0AAN6T281_9PEZI</name>
<comment type="caution">
    <text evidence="3">The sequence shown here is derived from an EMBL/GenBank/DDBJ whole genome shotgun (WGS) entry which is preliminary data.</text>
</comment>
<dbReference type="PROSITE" id="PS50828">
    <property type="entry name" value="SMR"/>
    <property type="match status" value="1"/>
</dbReference>
<dbReference type="AlphaFoldDB" id="A0AAN6T281"/>
<dbReference type="GO" id="GO:0005634">
    <property type="term" value="C:nucleus"/>
    <property type="evidence" value="ECO:0007669"/>
    <property type="project" value="TreeGrafter"/>
</dbReference>
<dbReference type="Proteomes" id="UP001305647">
    <property type="component" value="Unassembled WGS sequence"/>
</dbReference>
<gene>
    <name evidence="3" type="ORF">N658DRAFT_470667</name>
</gene>
<dbReference type="PANTHER" id="PTHR46535">
    <property type="entry name" value="NEDD4-BINDING PROTEIN 2"/>
    <property type="match status" value="1"/>
</dbReference>
<reference evidence="3" key="1">
    <citation type="journal article" date="2023" name="Mol. Phylogenet. Evol.">
        <title>Genome-scale phylogeny and comparative genomics of the fungal order Sordariales.</title>
        <authorList>
            <person name="Hensen N."/>
            <person name="Bonometti L."/>
            <person name="Westerberg I."/>
            <person name="Brannstrom I.O."/>
            <person name="Guillou S."/>
            <person name="Cros-Aarteil S."/>
            <person name="Calhoun S."/>
            <person name="Haridas S."/>
            <person name="Kuo A."/>
            <person name="Mondo S."/>
            <person name="Pangilinan J."/>
            <person name="Riley R."/>
            <person name="LaButti K."/>
            <person name="Andreopoulos B."/>
            <person name="Lipzen A."/>
            <person name="Chen C."/>
            <person name="Yan M."/>
            <person name="Daum C."/>
            <person name="Ng V."/>
            <person name="Clum A."/>
            <person name="Steindorff A."/>
            <person name="Ohm R.A."/>
            <person name="Martin F."/>
            <person name="Silar P."/>
            <person name="Natvig D.O."/>
            <person name="Lalanne C."/>
            <person name="Gautier V."/>
            <person name="Ament-Velasquez S.L."/>
            <person name="Kruys A."/>
            <person name="Hutchinson M.I."/>
            <person name="Powell A.J."/>
            <person name="Barry K."/>
            <person name="Miller A.N."/>
            <person name="Grigoriev I.V."/>
            <person name="Debuchy R."/>
            <person name="Gladieux P."/>
            <person name="Hiltunen Thoren M."/>
            <person name="Johannesson H."/>
        </authorList>
    </citation>
    <scope>NUCLEOTIDE SEQUENCE</scope>
    <source>
        <strain evidence="3">CBS 757.83</strain>
    </source>
</reference>
<feature type="domain" description="Smr" evidence="2">
    <location>
        <begin position="342"/>
        <end position="426"/>
    </location>
</feature>
<evidence type="ECO:0000256" key="1">
    <source>
        <dbReference type="SAM" id="MobiDB-lite"/>
    </source>
</evidence>
<dbReference type="SMART" id="SM00463">
    <property type="entry name" value="SMR"/>
    <property type="match status" value="1"/>
</dbReference>
<proteinExistence type="predicted"/>
<organism evidence="3 4">
    <name type="scientific">Parathielavia hyrcaniae</name>
    <dbReference type="NCBI Taxonomy" id="113614"/>
    <lineage>
        <taxon>Eukaryota</taxon>
        <taxon>Fungi</taxon>
        <taxon>Dikarya</taxon>
        <taxon>Ascomycota</taxon>
        <taxon>Pezizomycotina</taxon>
        <taxon>Sordariomycetes</taxon>
        <taxon>Sordariomycetidae</taxon>
        <taxon>Sordariales</taxon>
        <taxon>Chaetomiaceae</taxon>
        <taxon>Parathielavia</taxon>
    </lineage>
</organism>
<dbReference type="PANTHER" id="PTHR46535:SF1">
    <property type="entry name" value="NEDD4-BINDING PROTEIN 2"/>
    <property type="match status" value="1"/>
</dbReference>
<dbReference type="Gene3D" id="3.30.1370.110">
    <property type="match status" value="1"/>
</dbReference>
<feature type="compositionally biased region" description="Basic residues" evidence="1">
    <location>
        <begin position="199"/>
        <end position="215"/>
    </location>
</feature>
<dbReference type="InterPro" id="IPR002625">
    <property type="entry name" value="Smr_dom"/>
</dbReference>
<accession>A0AAN6T281</accession>
<protein>
    <recommendedName>
        <fullName evidence="2">Smr domain-containing protein</fullName>
    </recommendedName>
</protein>
<sequence length="432" mass="47169">MSSMNIPRPPDPDADAEGGIAEQIQRTLFEEYGSVLDESLIISIVNERDVVRDFAEIKEILEELASSARAEAATGFDPSGLGSLAEGEGVRPDETTTSGNGLDSSPDYSTSMSEYSDQPENQLLTESVVLSHEQKIQELGLVFQGRFKDDRLESILKQTGGDLERAFDELLNIQYLEDSGHLPKGSGGFVKPEDDYPPGKRKTGRPRQRNGKTKKQVVDVNYKAVSATIDEGELESAKDFAHPAPSRKRGTTQRVLPSAPTLFPAISTPRAAQPPSFPSPAFNDFGAHSMSAAASVGRLGPLGRQGVVVYTERARKERAAFTLRASQEAEARVSRQCSPTHVDLHGVFVMDGVRIAKQRVWAWWDGLGEDRQAKIRRHGGYTIVTGAGRHSANGVSRLRQAVGAYLKHDEWKVDDTEAGSFVVLGREKPRTA</sequence>
<evidence type="ECO:0000313" key="4">
    <source>
        <dbReference type="Proteomes" id="UP001305647"/>
    </source>
</evidence>
<keyword evidence="4" id="KW-1185">Reference proteome</keyword>
<evidence type="ECO:0000259" key="2">
    <source>
        <dbReference type="PROSITE" id="PS50828"/>
    </source>
</evidence>
<dbReference type="CDD" id="cd14279">
    <property type="entry name" value="CUE"/>
    <property type="match status" value="1"/>
</dbReference>
<feature type="region of interest" description="Disordered" evidence="1">
    <location>
        <begin position="1"/>
        <end position="22"/>
    </location>
</feature>
<feature type="region of interest" description="Disordered" evidence="1">
    <location>
        <begin position="236"/>
        <end position="257"/>
    </location>
</feature>
<dbReference type="EMBL" id="MU863634">
    <property type="protein sequence ID" value="KAK4101591.1"/>
    <property type="molecule type" value="Genomic_DNA"/>
</dbReference>
<feature type="region of interest" description="Disordered" evidence="1">
    <location>
        <begin position="181"/>
        <end position="215"/>
    </location>
</feature>
<feature type="region of interest" description="Disordered" evidence="1">
    <location>
        <begin position="68"/>
        <end position="119"/>
    </location>
</feature>